<evidence type="ECO:0000256" key="5">
    <source>
        <dbReference type="ARBA" id="ARBA00022801"/>
    </source>
</evidence>
<dbReference type="Gene3D" id="3.90.70.10">
    <property type="entry name" value="Cysteine proteinases"/>
    <property type="match status" value="1"/>
</dbReference>
<dbReference type="PROSITE" id="PS00972">
    <property type="entry name" value="USP_1"/>
    <property type="match status" value="1"/>
</dbReference>
<dbReference type="PROSITE" id="PS50235">
    <property type="entry name" value="USP_3"/>
    <property type="match status" value="1"/>
</dbReference>
<dbReference type="CDD" id="cd02663">
    <property type="entry name" value="Peptidase_C19G"/>
    <property type="match status" value="1"/>
</dbReference>
<dbReference type="SUPFAM" id="SSF54001">
    <property type="entry name" value="Cysteine proteinases"/>
    <property type="match status" value="1"/>
</dbReference>
<dbReference type="STRING" id="990121.A0A0V0ZTQ1"/>
<dbReference type="Pfam" id="PF00443">
    <property type="entry name" value="UCH"/>
    <property type="match status" value="1"/>
</dbReference>
<keyword evidence="10" id="KW-1185">Reference proteome</keyword>
<name>A0A0V0ZTQ1_9BILA</name>
<evidence type="ECO:0000259" key="8">
    <source>
        <dbReference type="PROSITE" id="PS50235"/>
    </source>
</evidence>
<evidence type="ECO:0000256" key="3">
    <source>
        <dbReference type="ARBA" id="ARBA00009085"/>
    </source>
</evidence>
<feature type="domain" description="USP" evidence="8">
    <location>
        <begin position="368"/>
        <end position="724"/>
    </location>
</feature>
<dbReference type="PROSITE" id="PS00973">
    <property type="entry name" value="USP_2"/>
    <property type="match status" value="1"/>
</dbReference>
<dbReference type="CDD" id="cd23307">
    <property type="entry name" value="beta-trefoil_FGF8-like"/>
    <property type="match status" value="1"/>
</dbReference>
<dbReference type="PANTHER" id="PTHR24006">
    <property type="entry name" value="UBIQUITIN CARBOXYL-TERMINAL HYDROLASE"/>
    <property type="match status" value="1"/>
</dbReference>
<dbReference type="InterPro" id="IPR008996">
    <property type="entry name" value="IL1/FGF"/>
</dbReference>
<dbReference type="GO" id="GO:0060255">
    <property type="term" value="P:regulation of macromolecule metabolic process"/>
    <property type="evidence" value="ECO:0007669"/>
    <property type="project" value="UniProtKB-ARBA"/>
</dbReference>
<dbReference type="Pfam" id="PF00167">
    <property type="entry name" value="FGF"/>
    <property type="match status" value="1"/>
</dbReference>
<feature type="compositionally biased region" description="Polar residues" evidence="7">
    <location>
        <begin position="492"/>
        <end position="511"/>
    </location>
</feature>
<evidence type="ECO:0000256" key="1">
    <source>
        <dbReference type="ARBA" id="ARBA00000707"/>
    </source>
</evidence>
<dbReference type="EC" id="3.4.19.12" evidence="6"/>
<dbReference type="GO" id="GO:0004843">
    <property type="term" value="F:cysteine-type deubiquitinase activity"/>
    <property type="evidence" value="ECO:0007669"/>
    <property type="project" value="UniProtKB-UniRule"/>
</dbReference>
<keyword evidence="5 6" id="KW-0378">Hydrolase</keyword>
<feature type="region of interest" description="Disordered" evidence="7">
    <location>
        <begin position="484"/>
        <end position="511"/>
    </location>
</feature>
<proteinExistence type="inferred from homology"/>
<protein>
    <recommendedName>
        <fullName evidence="6">Ubiquitin carboxyl-terminal hydrolase</fullName>
        <ecNumber evidence="6">3.4.19.12</ecNumber>
    </recommendedName>
</protein>
<dbReference type="GO" id="GO:0005634">
    <property type="term" value="C:nucleus"/>
    <property type="evidence" value="ECO:0007669"/>
    <property type="project" value="TreeGrafter"/>
</dbReference>
<dbReference type="SUPFAM" id="SSF50353">
    <property type="entry name" value="Cytokine"/>
    <property type="match status" value="1"/>
</dbReference>
<dbReference type="InterPro" id="IPR018200">
    <property type="entry name" value="USP_CS"/>
</dbReference>
<evidence type="ECO:0000256" key="7">
    <source>
        <dbReference type="SAM" id="MobiDB-lite"/>
    </source>
</evidence>
<evidence type="ECO:0000256" key="6">
    <source>
        <dbReference type="RuleBase" id="RU366025"/>
    </source>
</evidence>
<dbReference type="GO" id="GO:0008083">
    <property type="term" value="F:growth factor activity"/>
    <property type="evidence" value="ECO:0007669"/>
    <property type="project" value="InterPro"/>
</dbReference>
<organism evidence="9 10">
    <name type="scientific">Trichinella patagoniensis</name>
    <dbReference type="NCBI Taxonomy" id="990121"/>
    <lineage>
        <taxon>Eukaryota</taxon>
        <taxon>Metazoa</taxon>
        <taxon>Ecdysozoa</taxon>
        <taxon>Nematoda</taxon>
        <taxon>Enoplea</taxon>
        <taxon>Dorylaimia</taxon>
        <taxon>Trichinellida</taxon>
        <taxon>Trichinellidae</taxon>
        <taxon>Trichinella</taxon>
    </lineage>
</organism>
<comment type="similarity">
    <text evidence="2">Belongs to the heparin-binding growth factors family.</text>
</comment>
<evidence type="ECO:0000313" key="10">
    <source>
        <dbReference type="Proteomes" id="UP000054783"/>
    </source>
</evidence>
<dbReference type="InterPro" id="IPR001394">
    <property type="entry name" value="Peptidase_C19_UCH"/>
</dbReference>
<dbReference type="InterPro" id="IPR050164">
    <property type="entry name" value="Peptidase_C19"/>
</dbReference>
<comment type="caution">
    <text evidence="9">The sequence shown here is derived from an EMBL/GenBank/DDBJ whole genome shotgun (WGS) entry which is preliminary data.</text>
</comment>
<dbReference type="PANTHER" id="PTHR24006:SF733">
    <property type="entry name" value="RE52890P"/>
    <property type="match status" value="1"/>
</dbReference>
<dbReference type="EMBL" id="JYDQ01000092">
    <property type="protein sequence ID" value="KRY15660.1"/>
    <property type="molecule type" value="Genomic_DNA"/>
</dbReference>
<keyword evidence="6" id="KW-0788">Thiol protease</keyword>
<dbReference type="FunFam" id="3.90.70.10:FF:000112">
    <property type="entry name" value="Ubiquitin carboxyl-terminal hydrolase"/>
    <property type="match status" value="1"/>
</dbReference>
<dbReference type="InterPro" id="IPR028889">
    <property type="entry name" value="USP"/>
</dbReference>
<keyword evidence="6" id="KW-0833">Ubl conjugation pathway</keyword>
<dbReference type="GO" id="GO:0016579">
    <property type="term" value="P:protein deubiquitination"/>
    <property type="evidence" value="ECO:0007669"/>
    <property type="project" value="InterPro"/>
</dbReference>
<dbReference type="SMART" id="SM00442">
    <property type="entry name" value="FGF"/>
    <property type="match status" value="1"/>
</dbReference>
<evidence type="ECO:0000256" key="2">
    <source>
        <dbReference type="ARBA" id="ARBA00007936"/>
    </source>
</evidence>
<dbReference type="AlphaFoldDB" id="A0A0V0ZTQ1"/>
<dbReference type="Gene3D" id="2.80.10.50">
    <property type="match status" value="1"/>
</dbReference>
<sequence length="726" mass="83965">MPFWVLNGHSEQQPRETAIDCRYLLRQIIKLSVVFYIAVRWEVTLCDAGNISSLHAAAAAVMDVIHFCVNLPPTTKLPLTFLSFETDSSMALNFCTNFSLNITAPYVTNMSMTVCLAGTCFLNKININMNSIQIAEEIPLQNHVTRLYRLYNRCSGRYLQMYVKAINARGKSKSPLTLLKVETDCYGGRVRIQSKKFRKYLCFNRKLRVTARPSLKYNGRSENCVFVERISENFYTELESASQKGAFLGFNSRGLFLHPTMRSREPHCFQFIKEEQINPIEEFRGIDYGPSRRIRSRAKWKKKNHTQPNITLTPQLFELLYHSENRSCCCCCFYWARKKKRVNFDMGQNASHLEKETTDEFPANDHFYGLVNFGNTCYCNSVIQALYFCRPFREKVLNYKSQMKKAGNQKENLLLCLADLFHSISTQKRRVGTIAPKKFIGRLKKENDLFDNYMQQDAHEFLNYLLNTVADILLEEKRHEKRISGGHKVGSKGTTDTVSQTDGFGDNASSNQTQVKDKLAEHTWVHDVFQGTLTNETRCLNCETVSSKDEDFLDLSVDVQQNTSITHCLREFSATETLCNEHKYYCDICCSKQEAQKRMRIKKLPLILALHLKRFKYVEQYNRYTKLSYRVLFPLELRLFNTSHDAVNPDRMYDLVAVVVHCGSTPNRGHYITVVKSQGFWLLFDDDVVDKMDHINIEDFFGMAADGSLQKNSESGYILFYQARDI</sequence>
<dbReference type="GO" id="GO:0005829">
    <property type="term" value="C:cytosol"/>
    <property type="evidence" value="ECO:0007669"/>
    <property type="project" value="TreeGrafter"/>
</dbReference>
<dbReference type="Proteomes" id="UP000054783">
    <property type="component" value="Unassembled WGS sequence"/>
</dbReference>
<dbReference type="OrthoDB" id="27652at2759"/>
<evidence type="ECO:0000256" key="4">
    <source>
        <dbReference type="ARBA" id="ARBA00022670"/>
    </source>
</evidence>
<dbReference type="InterPro" id="IPR002209">
    <property type="entry name" value="Fibroblast_GF_fam"/>
</dbReference>
<accession>A0A0V0ZTQ1</accession>
<dbReference type="InterPro" id="IPR038765">
    <property type="entry name" value="Papain-like_cys_pep_sf"/>
</dbReference>
<comment type="similarity">
    <text evidence="3 6">Belongs to the peptidase C19 family.</text>
</comment>
<evidence type="ECO:0000313" key="9">
    <source>
        <dbReference type="EMBL" id="KRY15660.1"/>
    </source>
</evidence>
<comment type="catalytic activity">
    <reaction evidence="1 6">
        <text>Thiol-dependent hydrolysis of ester, thioester, amide, peptide and isopeptide bonds formed by the C-terminal Gly of ubiquitin (a 76-residue protein attached to proteins as an intracellular targeting signal).</text>
        <dbReference type="EC" id="3.4.19.12"/>
    </reaction>
</comment>
<keyword evidence="4 6" id="KW-0645">Protease</keyword>
<reference evidence="9 10" key="1">
    <citation type="submission" date="2015-01" db="EMBL/GenBank/DDBJ databases">
        <title>Evolution of Trichinella species and genotypes.</title>
        <authorList>
            <person name="Korhonen P.K."/>
            <person name="Edoardo P."/>
            <person name="Giuseppe L.R."/>
            <person name="Gasser R.B."/>
        </authorList>
    </citation>
    <scope>NUCLEOTIDE SEQUENCE [LARGE SCALE GENOMIC DNA]</scope>
    <source>
        <strain evidence="9">ISS2496</strain>
    </source>
</reference>
<dbReference type="GO" id="GO:0006508">
    <property type="term" value="P:proteolysis"/>
    <property type="evidence" value="ECO:0007669"/>
    <property type="project" value="UniProtKB-KW"/>
</dbReference>
<gene>
    <name evidence="9" type="primary">usp46</name>
    <name evidence="9" type="ORF">T12_16571</name>
</gene>